<dbReference type="RefSeq" id="XP_037160541.1">
    <property type="nucleotide sequence ID" value="XM_037312693.1"/>
</dbReference>
<sequence length="204" mass="22866">MTQSIQLITPRKTAESGCADGIQMARNLQGELERGDAGDAAPTMQAASLDWKDDVRQWYGERSDKVIVVIYVVWNSAFALMSQYSHVVRPTPTRLTTDCNIKNQRAPDHGGTISLAPKTITLKCSKAFFETQKSGVHEFAKAFCRVSDEVGFSPRVEMYFKIEMATMYPCGNALVAEKIRQFESPTMLRFWEQLDFPANLAGLE</sequence>
<accession>A0A8H6FM78</accession>
<dbReference type="AlphaFoldDB" id="A0A8H6FM78"/>
<dbReference type="EMBL" id="JACCJC010000061">
    <property type="protein sequence ID" value="KAF6231108.1"/>
    <property type="molecule type" value="Genomic_DNA"/>
</dbReference>
<reference evidence="1 2" key="1">
    <citation type="journal article" date="2020" name="Genomics">
        <title>Complete, high-quality genomes from long-read metagenomic sequencing of two wolf lichen thalli reveals enigmatic genome architecture.</title>
        <authorList>
            <person name="McKenzie S.K."/>
            <person name="Walston R.F."/>
            <person name="Allen J.L."/>
        </authorList>
    </citation>
    <scope>NUCLEOTIDE SEQUENCE [LARGE SCALE GENOMIC DNA]</scope>
    <source>
        <strain evidence="1">WasteWater2</strain>
    </source>
</reference>
<organism evidence="1 2">
    <name type="scientific">Letharia columbiana</name>
    <dbReference type="NCBI Taxonomy" id="112416"/>
    <lineage>
        <taxon>Eukaryota</taxon>
        <taxon>Fungi</taxon>
        <taxon>Dikarya</taxon>
        <taxon>Ascomycota</taxon>
        <taxon>Pezizomycotina</taxon>
        <taxon>Lecanoromycetes</taxon>
        <taxon>OSLEUM clade</taxon>
        <taxon>Lecanoromycetidae</taxon>
        <taxon>Lecanorales</taxon>
        <taxon>Lecanorineae</taxon>
        <taxon>Parmeliaceae</taxon>
        <taxon>Letharia</taxon>
    </lineage>
</organism>
<name>A0A8H6FM78_9LECA</name>
<keyword evidence="2" id="KW-1185">Reference proteome</keyword>
<dbReference type="Proteomes" id="UP000578531">
    <property type="component" value="Unassembled WGS sequence"/>
</dbReference>
<gene>
    <name evidence="1" type="ORF">HO173_010808</name>
</gene>
<evidence type="ECO:0000313" key="1">
    <source>
        <dbReference type="EMBL" id="KAF6231108.1"/>
    </source>
</evidence>
<proteinExistence type="predicted"/>
<dbReference type="GeneID" id="59292454"/>
<comment type="caution">
    <text evidence="1">The sequence shown here is derived from an EMBL/GenBank/DDBJ whole genome shotgun (WGS) entry which is preliminary data.</text>
</comment>
<protein>
    <submittedName>
        <fullName evidence="1">Uncharacterized protein</fullName>
    </submittedName>
</protein>
<evidence type="ECO:0000313" key="2">
    <source>
        <dbReference type="Proteomes" id="UP000578531"/>
    </source>
</evidence>